<evidence type="ECO:0000256" key="1">
    <source>
        <dbReference type="ARBA" id="ARBA00011245"/>
    </source>
</evidence>
<proteinExistence type="inferred from homology"/>
<dbReference type="EC" id="1.11.1.24" evidence="2"/>
<dbReference type="RefSeq" id="WP_144261569.1">
    <property type="nucleotide sequence ID" value="NZ_QMDX01000003.1"/>
</dbReference>
<comment type="subunit">
    <text evidence="1">Monomer.</text>
</comment>
<dbReference type="PANTHER" id="PTHR42801:SF22">
    <property type="entry name" value="PEROXIREDOXIN SLL0755-RELATED"/>
    <property type="match status" value="1"/>
</dbReference>
<dbReference type="GO" id="GO:0045454">
    <property type="term" value="P:cell redox homeostasis"/>
    <property type="evidence" value="ECO:0007669"/>
    <property type="project" value="TreeGrafter"/>
</dbReference>
<dbReference type="InterPro" id="IPR036249">
    <property type="entry name" value="Thioredoxin-like_sf"/>
</dbReference>
<dbReference type="Pfam" id="PF00578">
    <property type="entry name" value="AhpC-TSA"/>
    <property type="match status" value="1"/>
</dbReference>
<dbReference type="EMBL" id="QMDX01000003">
    <property type="protein sequence ID" value="TSD14850.1"/>
    <property type="molecule type" value="Genomic_DNA"/>
</dbReference>
<evidence type="ECO:0000256" key="2">
    <source>
        <dbReference type="ARBA" id="ARBA00013017"/>
    </source>
</evidence>
<dbReference type="InterPro" id="IPR050924">
    <property type="entry name" value="Peroxiredoxin_BCP/PrxQ"/>
</dbReference>
<evidence type="ECO:0000256" key="7">
    <source>
        <dbReference type="ARBA" id="ARBA00023284"/>
    </source>
</evidence>
<evidence type="ECO:0000256" key="5">
    <source>
        <dbReference type="ARBA" id="ARBA00023002"/>
    </source>
</evidence>
<dbReference type="GO" id="GO:0034599">
    <property type="term" value="P:cellular response to oxidative stress"/>
    <property type="evidence" value="ECO:0007669"/>
    <property type="project" value="TreeGrafter"/>
</dbReference>
<keyword evidence="14" id="KW-1185">Reference proteome</keyword>
<organism evidence="13 14">
    <name type="scientific">Haloglomus irregulare</name>
    <dbReference type="NCBI Taxonomy" id="2234134"/>
    <lineage>
        <taxon>Archaea</taxon>
        <taxon>Methanobacteriati</taxon>
        <taxon>Methanobacteriota</taxon>
        <taxon>Stenosarchaea group</taxon>
        <taxon>Halobacteria</taxon>
        <taxon>Halobacteriales</taxon>
        <taxon>Natronomonadaceae</taxon>
        <taxon>Haloglomus</taxon>
    </lineage>
</organism>
<feature type="active site" description="Cysteine sulfenic acid (-SOH) intermediate; for peroxidase activity" evidence="11">
    <location>
        <position position="47"/>
    </location>
</feature>
<comment type="caution">
    <text evidence="13">The sequence shown here is derived from an EMBL/GenBank/DDBJ whole genome shotgun (WGS) entry which is preliminary data.</text>
</comment>
<accession>A0A554NCU8</accession>
<feature type="domain" description="Thioredoxin" evidence="12">
    <location>
        <begin position="1"/>
        <end position="157"/>
    </location>
</feature>
<dbReference type="InterPro" id="IPR013766">
    <property type="entry name" value="Thioredoxin_domain"/>
</dbReference>
<evidence type="ECO:0000256" key="11">
    <source>
        <dbReference type="PIRSR" id="PIRSR000239-1"/>
    </source>
</evidence>
<sequence length="161" mass="17944">MTMGETIPDFTLTGAKGTEIREFTLSSVAGDRPALLVFYIYDYSPVCETQICEINDSEWLMFNDDVTVLGISTDGPYSHRQFIADEDITYPLLSDGDLTVYEACGMTEDGADGAPEPKRGLVIVDGSRTVRYRWQPDDNWDAWDTAKMRETYDVLAALSSA</sequence>
<reference evidence="13 14" key="1">
    <citation type="submission" date="2018-06" db="EMBL/GenBank/DDBJ databases">
        <title>Natronomonas sp. F16-60 a new haloarchaeon isolated from a solar saltern of Isla Cristina, Huelva, Spain.</title>
        <authorList>
            <person name="Duran-Viseras A."/>
            <person name="Sanchez-Porro C."/>
            <person name="Ventosa A."/>
        </authorList>
    </citation>
    <scope>NUCLEOTIDE SEQUENCE [LARGE SCALE GENOMIC DNA]</scope>
    <source>
        <strain evidence="13 14">F16-60</strain>
    </source>
</reference>
<evidence type="ECO:0000256" key="9">
    <source>
        <dbReference type="ARBA" id="ARBA00038489"/>
    </source>
</evidence>
<evidence type="ECO:0000256" key="4">
    <source>
        <dbReference type="ARBA" id="ARBA00022862"/>
    </source>
</evidence>
<protein>
    <recommendedName>
        <fullName evidence="2">thioredoxin-dependent peroxiredoxin</fullName>
        <ecNumber evidence="2">1.11.1.24</ecNumber>
    </recommendedName>
    <alternativeName>
        <fullName evidence="8">Thioredoxin peroxidase</fullName>
    </alternativeName>
</protein>
<comment type="catalytic activity">
    <reaction evidence="10">
        <text>a hydroperoxide + [thioredoxin]-dithiol = an alcohol + [thioredoxin]-disulfide + H2O</text>
        <dbReference type="Rhea" id="RHEA:62620"/>
        <dbReference type="Rhea" id="RHEA-COMP:10698"/>
        <dbReference type="Rhea" id="RHEA-COMP:10700"/>
        <dbReference type="ChEBI" id="CHEBI:15377"/>
        <dbReference type="ChEBI" id="CHEBI:29950"/>
        <dbReference type="ChEBI" id="CHEBI:30879"/>
        <dbReference type="ChEBI" id="CHEBI:35924"/>
        <dbReference type="ChEBI" id="CHEBI:50058"/>
        <dbReference type="EC" id="1.11.1.24"/>
    </reaction>
</comment>
<evidence type="ECO:0000256" key="3">
    <source>
        <dbReference type="ARBA" id="ARBA00022559"/>
    </source>
</evidence>
<dbReference type="SUPFAM" id="SSF52833">
    <property type="entry name" value="Thioredoxin-like"/>
    <property type="match status" value="1"/>
</dbReference>
<dbReference type="InParanoid" id="A0A554NCU8"/>
<dbReference type="OrthoDB" id="165617at2157"/>
<dbReference type="Gene3D" id="3.40.30.10">
    <property type="entry name" value="Glutaredoxin"/>
    <property type="match status" value="1"/>
</dbReference>
<keyword evidence="3" id="KW-0575">Peroxidase</keyword>
<dbReference type="Proteomes" id="UP000319894">
    <property type="component" value="Unassembled WGS sequence"/>
</dbReference>
<evidence type="ECO:0000259" key="12">
    <source>
        <dbReference type="PROSITE" id="PS51352"/>
    </source>
</evidence>
<evidence type="ECO:0000313" key="14">
    <source>
        <dbReference type="Proteomes" id="UP000319894"/>
    </source>
</evidence>
<evidence type="ECO:0000256" key="8">
    <source>
        <dbReference type="ARBA" id="ARBA00032824"/>
    </source>
</evidence>
<dbReference type="InterPro" id="IPR024706">
    <property type="entry name" value="Peroxiredoxin_AhpC-typ"/>
</dbReference>
<dbReference type="GO" id="GO:0005737">
    <property type="term" value="C:cytoplasm"/>
    <property type="evidence" value="ECO:0007669"/>
    <property type="project" value="TreeGrafter"/>
</dbReference>
<comment type="similarity">
    <text evidence="9">Belongs to the peroxiredoxin family. BCP/PrxQ subfamily.</text>
</comment>
<dbReference type="PROSITE" id="PS51352">
    <property type="entry name" value="THIOREDOXIN_2"/>
    <property type="match status" value="1"/>
</dbReference>
<keyword evidence="7" id="KW-0676">Redox-active center</keyword>
<keyword evidence="5" id="KW-0560">Oxidoreductase</keyword>
<dbReference type="AlphaFoldDB" id="A0A554NCU8"/>
<dbReference type="InterPro" id="IPR000866">
    <property type="entry name" value="AhpC/TSA"/>
</dbReference>
<evidence type="ECO:0000256" key="10">
    <source>
        <dbReference type="ARBA" id="ARBA00049091"/>
    </source>
</evidence>
<keyword evidence="4" id="KW-0049">Antioxidant</keyword>
<evidence type="ECO:0000256" key="6">
    <source>
        <dbReference type="ARBA" id="ARBA00023157"/>
    </source>
</evidence>
<dbReference type="PIRSF" id="PIRSF000239">
    <property type="entry name" value="AHPC"/>
    <property type="match status" value="1"/>
</dbReference>
<keyword evidence="6" id="KW-1015">Disulfide bond</keyword>
<gene>
    <name evidence="13" type="ORF">DP107_07795</name>
</gene>
<evidence type="ECO:0000313" key="13">
    <source>
        <dbReference type="EMBL" id="TSD14850.1"/>
    </source>
</evidence>
<dbReference type="GO" id="GO:0008379">
    <property type="term" value="F:thioredoxin peroxidase activity"/>
    <property type="evidence" value="ECO:0007669"/>
    <property type="project" value="TreeGrafter"/>
</dbReference>
<dbReference type="PANTHER" id="PTHR42801">
    <property type="entry name" value="THIOREDOXIN-DEPENDENT PEROXIDE REDUCTASE"/>
    <property type="match status" value="1"/>
</dbReference>
<name>A0A554NCU8_9EURY</name>